<keyword evidence="2" id="KW-1185">Reference proteome</keyword>
<dbReference type="Proteomes" id="UP000463939">
    <property type="component" value="Chromosome"/>
</dbReference>
<gene>
    <name evidence="1" type="ORF">SFSGTM_01900</name>
</gene>
<dbReference type="EMBL" id="AP021881">
    <property type="protein sequence ID" value="BBO99481.1"/>
    <property type="molecule type" value="Genomic_DNA"/>
</dbReference>
<dbReference type="KEGG" id="sniv:SFSGTM_01900"/>
<accession>A0A809S7E4</accession>
<evidence type="ECO:0000313" key="2">
    <source>
        <dbReference type="Proteomes" id="UP000463939"/>
    </source>
</evidence>
<name>A0A809S7E4_9PROT</name>
<sequence>MDNYLYNHSMRSTFTLTWDEAKRQKTINDRGIDFSDAAIVFAGPTFEFEDVRQHYGECRLICFGLLAGRMVAIGYVQRGEKRHIFSMRKANEREITRYQEQLG</sequence>
<dbReference type="Pfam" id="PF04365">
    <property type="entry name" value="BrnT_toxin"/>
    <property type="match status" value="1"/>
</dbReference>
<dbReference type="InterPro" id="IPR038573">
    <property type="entry name" value="BrnT_sf"/>
</dbReference>
<proteinExistence type="predicted"/>
<dbReference type="AlphaFoldDB" id="A0A809S7E4"/>
<dbReference type="RefSeq" id="WP_232526017.1">
    <property type="nucleotide sequence ID" value="NZ_AP021881.1"/>
</dbReference>
<protein>
    <recommendedName>
        <fullName evidence="3">BrnT family toxin</fullName>
    </recommendedName>
</protein>
<dbReference type="InterPro" id="IPR007460">
    <property type="entry name" value="BrnT_toxin"/>
</dbReference>
<organism evidence="1 2">
    <name type="scientific">Sulfuriferula nivalis</name>
    <dbReference type="NCBI Taxonomy" id="2675298"/>
    <lineage>
        <taxon>Bacteria</taxon>
        <taxon>Pseudomonadati</taxon>
        <taxon>Pseudomonadota</taxon>
        <taxon>Betaproteobacteria</taxon>
        <taxon>Nitrosomonadales</taxon>
        <taxon>Sulfuricellaceae</taxon>
        <taxon>Sulfuriferula</taxon>
    </lineage>
</organism>
<evidence type="ECO:0008006" key="3">
    <source>
        <dbReference type="Google" id="ProtNLM"/>
    </source>
</evidence>
<reference evidence="2" key="1">
    <citation type="submission" date="2019-11" db="EMBL/GenBank/DDBJ databases">
        <title>Isolation and characterization of a novel species in the genus Sulfuriferula.</title>
        <authorList>
            <person name="Mochizuki J."/>
            <person name="Kojima H."/>
            <person name="Fukui M."/>
        </authorList>
    </citation>
    <scope>NUCLEOTIDE SEQUENCE [LARGE SCALE GENOMIC DNA]</scope>
    <source>
        <strain evidence="2">SGTM</strain>
    </source>
</reference>
<evidence type="ECO:0000313" key="1">
    <source>
        <dbReference type="EMBL" id="BBO99481.1"/>
    </source>
</evidence>
<dbReference type="Gene3D" id="3.10.450.530">
    <property type="entry name" value="Ribonuclease toxin, BrnT, of type II toxin-antitoxin system"/>
    <property type="match status" value="1"/>
</dbReference>